<keyword evidence="2" id="KW-1185">Reference proteome</keyword>
<evidence type="ECO:0000313" key="2">
    <source>
        <dbReference type="Proteomes" id="UP001168972"/>
    </source>
</evidence>
<dbReference type="AlphaFoldDB" id="A0AA39L076"/>
<name>A0AA39L076_MICHY</name>
<evidence type="ECO:0000313" key="1">
    <source>
        <dbReference type="EMBL" id="KAK0180220.1"/>
    </source>
</evidence>
<sequence>GLMVEIDRPPGGRKNELNNLYKRVWSMHKKAEDDEKEKKIIIVPVGMKLRPNVWKYIFPLFQSTSLSQYNSLDSFLFV</sequence>
<gene>
    <name evidence="1" type="ORF">PV327_005886</name>
</gene>
<dbReference type="EMBL" id="JAQQBR010000003">
    <property type="protein sequence ID" value="KAK0180220.1"/>
    <property type="molecule type" value="Genomic_DNA"/>
</dbReference>
<reference evidence="1" key="1">
    <citation type="journal article" date="2023" name="bioRxiv">
        <title>Scaffold-level genome assemblies of two parasitoid biocontrol wasps reveal the parthenogenesis mechanism and an associated novel virus.</title>
        <authorList>
            <person name="Inwood S."/>
            <person name="Skelly J."/>
            <person name="Guhlin J."/>
            <person name="Harrop T."/>
            <person name="Goldson S."/>
            <person name="Dearden P."/>
        </authorList>
    </citation>
    <scope>NUCLEOTIDE SEQUENCE</scope>
    <source>
        <strain evidence="1">Lincoln</strain>
        <tissue evidence="1">Whole body</tissue>
    </source>
</reference>
<comment type="caution">
    <text evidence="1">The sequence shown here is derived from an EMBL/GenBank/DDBJ whole genome shotgun (WGS) entry which is preliminary data.</text>
</comment>
<dbReference type="Proteomes" id="UP001168972">
    <property type="component" value="Unassembled WGS sequence"/>
</dbReference>
<accession>A0AA39L076</accession>
<feature type="non-terminal residue" evidence="1">
    <location>
        <position position="1"/>
    </location>
</feature>
<proteinExistence type="predicted"/>
<reference evidence="1" key="2">
    <citation type="submission" date="2023-03" db="EMBL/GenBank/DDBJ databases">
        <authorList>
            <person name="Inwood S.N."/>
            <person name="Skelly J.G."/>
            <person name="Guhlin J."/>
            <person name="Harrop T.W.R."/>
            <person name="Goldson S.G."/>
            <person name="Dearden P.K."/>
        </authorList>
    </citation>
    <scope>NUCLEOTIDE SEQUENCE</scope>
    <source>
        <strain evidence="1">Lincoln</strain>
        <tissue evidence="1">Whole body</tissue>
    </source>
</reference>
<protein>
    <submittedName>
        <fullName evidence="1">Uncharacterized protein</fullName>
    </submittedName>
</protein>
<organism evidence="1 2">
    <name type="scientific">Microctonus hyperodae</name>
    <name type="common">Parasitoid wasp</name>
    <dbReference type="NCBI Taxonomy" id="165561"/>
    <lineage>
        <taxon>Eukaryota</taxon>
        <taxon>Metazoa</taxon>
        <taxon>Ecdysozoa</taxon>
        <taxon>Arthropoda</taxon>
        <taxon>Hexapoda</taxon>
        <taxon>Insecta</taxon>
        <taxon>Pterygota</taxon>
        <taxon>Neoptera</taxon>
        <taxon>Endopterygota</taxon>
        <taxon>Hymenoptera</taxon>
        <taxon>Apocrita</taxon>
        <taxon>Ichneumonoidea</taxon>
        <taxon>Braconidae</taxon>
        <taxon>Euphorinae</taxon>
        <taxon>Microctonus</taxon>
    </lineage>
</organism>